<sequence length="213" mass="23619">MMELAIHSSSIFFPRRTKTTPKPSSFLPLFSLPNNPTTIRTRITSAATVVRSEASSEKEEEEEEKKEKESNKSSSISISPSQSKSSTEKSLGFGSSSSSSSSRKHKKKKNRQRATVIRRSPVEKPSLFSSQADSQPQQQTANENAFLLTWLGLGFLILVEGIALAASGLLPEQWDKFLVKYLYPSFTPTVFLFVGGTVAYGVLKYLQSEERKS</sequence>
<evidence type="ECO:0000313" key="1">
    <source>
        <dbReference type="EMBL" id="KAJ8633696.1"/>
    </source>
</evidence>
<protein>
    <submittedName>
        <fullName evidence="1">Uncharacterized protein</fullName>
    </submittedName>
</protein>
<proteinExistence type="predicted"/>
<comment type="caution">
    <text evidence="1">The sequence shown here is derived from an EMBL/GenBank/DDBJ whole genome shotgun (WGS) entry which is preliminary data.</text>
</comment>
<dbReference type="Proteomes" id="UP001234297">
    <property type="component" value="Chromosome 8"/>
</dbReference>
<organism evidence="1 2">
    <name type="scientific">Persea americana</name>
    <name type="common">Avocado</name>
    <dbReference type="NCBI Taxonomy" id="3435"/>
    <lineage>
        <taxon>Eukaryota</taxon>
        <taxon>Viridiplantae</taxon>
        <taxon>Streptophyta</taxon>
        <taxon>Embryophyta</taxon>
        <taxon>Tracheophyta</taxon>
        <taxon>Spermatophyta</taxon>
        <taxon>Magnoliopsida</taxon>
        <taxon>Magnoliidae</taxon>
        <taxon>Laurales</taxon>
        <taxon>Lauraceae</taxon>
        <taxon>Persea</taxon>
    </lineage>
</organism>
<keyword evidence="2" id="KW-1185">Reference proteome</keyword>
<gene>
    <name evidence="1" type="ORF">MRB53_027032</name>
</gene>
<reference evidence="1 2" key="1">
    <citation type="journal article" date="2022" name="Hortic Res">
        <title>A haplotype resolved chromosomal level avocado genome allows analysis of novel avocado genes.</title>
        <authorList>
            <person name="Nath O."/>
            <person name="Fletcher S.J."/>
            <person name="Hayward A."/>
            <person name="Shaw L.M."/>
            <person name="Masouleh A.K."/>
            <person name="Furtado A."/>
            <person name="Henry R.J."/>
            <person name="Mitter N."/>
        </authorList>
    </citation>
    <scope>NUCLEOTIDE SEQUENCE [LARGE SCALE GENOMIC DNA]</scope>
    <source>
        <strain evidence="2">cv. Hass</strain>
    </source>
</reference>
<evidence type="ECO:0000313" key="2">
    <source>
        <dbReference type="Proteomes" id="UP001234297"/>
    </source>
</evidence>
<dbReference type="EMBL" id="CM056816">
    <property type="protein sequence ID" value="KAJ8633696.1"/>
    <property type="molecule type" value="Genomic_DNA"/>
</dbReference>
<name>A0ACC2LL16_PERAE</name>
<accession>A0ACC2LL16</accession>